<dbReference type="AlphaFoldDB" id="A0A2Z5G9L6"/>
<evidence type="ECO:0000313" key="2">
    <source>
        <dbReference type="EMBL" id="AXC15841.1"/>
    </source>
</evidence>
<name>A0A2Z5G9L6_9BACT</name>
<accession>A0A2Z5G9L6</accession>
<dbReference type="Proteomes" id="UP000253606">
    <property type="component" value="Chromosome"/>
</dbReference>
<dbReference type="EMBL" id="CP030840">
    <property type="protein sequence ID" value="AXC15841.1"/>
    <property type="molecule type" value="Genomic_DNA"/>
</dbReference>
<proteinExistence type="predicted"/>
<keyword evidence="1" id="KW-1133">Transmembrane helix</keyword>
<sequence>MTSPREPGAAHARFGKDAFKNEILSELQTILDSTAFRTSPRAREFLSHVVHETLEGNGEALKERSIGVSLYHRSPTYVTGDDPVVRVKAGEVRRRLLKYYAENPAPVVRIDLPLGSYLPHFDAPAKPASTDVESSAPAQVEAEVEAEQSSQRVVVERQRKLWNWPIVLLVVSAAIAAVFVAVGLRPSSSLRRFWRPLFSAHNPVLICLPSPVSYALSSDVARRSRPPQSSGDDSQLLMNTVPVTLDPDVLIKGRNITPLVEYYVNKDDAYALADVSKVLARLDQDSQARIGRDLTFADLRSSPAVLIGAFNNSWTLKMSSDLPYRFKEEGDLALIEDKSNPARTWRPEPQGRLGSRDFAIVARLLSSKTSQPIVIIGGTGMVGTEAAERTLCNEETLRKVTAGLPRDWAEKNLELVLETDQVDGSSSRPRVVAFSTW</sequence>
<organism evidence="2 3">
    <name type="scientific">Acidisarcina polymorpha</name>
    <dbReference type="NCBI Taxonomy" id="2211140"/>
    <lineage>
        <taxon>Bacteria</taxon>
        <taxon>Pseudomonadati</taxon>
        <taxon>Acidobacteriota</taxon>
        <taxon>Terriglobia</taxon>
        <taxon>Terriglobales</taxon>
        <taxon>Acidobacteriaceae</taxon>
        <taxon>Acidisarcina</taxon>
    </lineage>
</organism>
<evidence type="ECO:0000313" key="3">
    <source>
        <dbReference type="Proteomes" id="UP000253606"/>
    </source>
</evidence>
<evidence type="ECO:0000256" key="1">
    <source>
        <dbReference type="SAM" id="Phobius"/>
    </source>
</evidence>
<dbReference type="OrthoDB" id="115074at2"/>
<reference evidence="2 3" key="1">
    <citation type="journal article" date="2018" name="Front. Microbiol.">
        <title>Hydrolytic Capabilities as a Key to Environmental Success: Chitinolytic and Cellulolytic Acidobacteria From Acidic Sub-arctic Soils and Boreal Peatlands.</title>
        <authorList>
            <person name="Belova S.E."/>
            <person name="Ravin N.V."/>
            <person name="Pankratov T.A."/>
            <person name="Rakitin A.L."/>
            <person name="Ivanova A.A."/>
            <person name="Beletsky A.V."/>
            <person name="Mardanov A.V."/>
            <person name="Sinninghe Damste J.S."/>
            <person name="Dedysh S.N."/>
        </authorList>
    </citation>
    <scope>NUCLEOTIDE SEQUENCE [LARGE SCALE GENOMIC DNA]</scope>
    <source>
        <strain evidence="2 3">SBC82</strain>
    </source>
</reference>
<gene>
    <name evidence="2" type="ORF">ACPOL_6629</name>
</gene>
<dbReference type="RefSeq" id="WP_114210440.1">
    <property type="nucleotide sequence ID" value="NZ_CP030840.1"/>
</dbReference>
<keyword evidence="1" id="KW-0472">Membrane</keyword>
<keyword evidence="3" id="KW-1185">Reference proteome</keyword>
<keyword evidence="1" id="KW-0812">Transmembrane</keyword>
<protein>
    <submittedName>
        <fullName evidence="2">Adenylate cyclase</fullName>
    </submittedName>
</protein>
<dbReference type="KEGG" id="abas:ACPOL_6629"/>
<feature type="transmembrane region" description="Helical" evidence="1">
    <location>
        <begin position="161"/>
        <end position="184"/>
    </location>
</feature>